<gene>
    <name evidence="1" type="ORF">SPARVUS_LOCUS7248823</name>
</gene>
<accession>A0ABN9DFS8</accession>
<name>A0ABN9DFS8_9NEOB</name>
<evidence type="ECO:0000313" key="1">
    <source>
        <dbReference type="EMBL" id="CAI9571454.1"/>
    </source>
</evidence>
<reference evidence="1" key="1">
    <citation type="submission" date="2023-05" db="EMBL/GenBank/DDBJ databases">
        <authorList>
            <person name="Stuckert A."/>
        </authorList>
    </citation>
    <scope>NUCLEOTIDE SEQUENCE</scope>
</reference>
<dbReference type="EMBL" id="CATNWA010014404">
    <property type="protein sequence ID" value="CAI9571454.1"/>
    <property type="molecule type" value="Genomic_DNA"/>
</dbReference>
<comment type="caution">
    <text evidence="1">The sequence shown here is derived from an EMBL/GenBank/DDBJ whole genome shotgun (WGS) entry which is preliminary data.</text>
</comment>
<evidence type="ECO:0000313" key="2">
    <source>
        <dbReference type="Proteomes" id="UP001162483"/>
    </source>
</evidence>
<sequence>MTPKGRGMMVLVVLQQLEDCQFDTPDLGARVSNWRTSSCCQTTSPMRHCKIDS</sequence>
<protein>
    <submittedName>
        <fullName evidence="1">Uncharacterized protein</fullName>
    </submittedName>
</protein>
<organism evidence="1 2">
    <name type="scientific">Staurois parvus</name>
    <dbReference type="NCBI Taxonomy" id="386267"/>
    <lineage>
        <taxon>Eukaryota</taxon>
        <taxon>Metazoa</taxon>
        <taxon>Chordata</taxon>
        <taxon>Craniata</taxon>
        <taxon>Vertebrata</taxon>
        <taxon>Euteleostomi</taxon>
        <taxon>Amphibia</taxon>
        <taxon>Batrachia</taxon>
        <taxon>Anura</taxon>
        <taxon>Neobatrachia</taxon>
        <taxon>Ranoidea</taxon>
        <taxon>Ranidae</taxon>
        <taxon>Staurois</taxon>
    </lineage>
</organism>
<proteinExistence type="predicted"/>
<dbReference type="Proteomes" id="UP001162483">
    <property type="component" value="Unassembled WGS sequence"/>
</dbReference>
<keyword evidence="2" id="KW-1185">Reference proteome</keyword>